<dbReference type="RefSeq" id="XP_005762421.1">
    <property type="nucleotide sequence ID" value="XM_005762364.1"/>
</dbReference>
<evidence type="ECO:0008006" key="3">
    <source>
        <dbReference type="Google" id="ProtNLM"/>
    </source>
</evidence>
<dbReference type="EnsemblProtists" id="EOD09992">
    <property type="protein sequence ID" value="EOD09992"/>
    <property type="gene ID" value="EMIHUDRAFT_216118"/>
</dbReference>
<dbReference type="GeneID" id="17256162"/>
<name>A0A0D3IFF7_EMIH1</name>
<reference evidence="1" key="2">
    <citation type="submission" date="2024-10" db="UniProtKB">
        <authorList>
            <consortium name="EnsemblProtists"/>
        </authorList>
    </citation>
    <scope>IDENTIFICATION</scope>
</reference>
<organism evidence="1 2">
    <name type="scientific">Emiliania huxleyi (strain CCMP1516)</name>
    <dbReference type="NCBI Taxonomy" id="280463"/>
    <lineage>
        <taxon>Eukaryota</taxon>
        <taxon>Haptista</taxon>
        <taxon>Haptophyta</taxon>
        <taxon>Prymnesiophyceae</taxon>
        <taxon>Isochrysidales</taxon>
        <taxon>Noelaerhabdaceae</taxon>
        <taxon>Emiliania</taxon>
    </lineage>
</organism>
<proteinExistence type="predicted"/>
<dbReference type="PaxDb" id="2903-EOD09992"/>
<dbReference type="HOGENOM" id="CLU_1423920_0_0_1"/>
<dbReference type="KEGG" id="ehx:EMIHUDRAFT_216118"/>
<protein>
    <recommendedName>
        <fullName evidence="3">Ubiquitin-like domain-containing protein</fullName>
    </recommendedName>
</protein>
<dbReference type="Proteomes" id="UP000013827">
    <property type="component" value="Unassembled WGS sequence"/>
</dbReference>
<evidence type="ECO:0000313" key="1">
    <source>
        <dbReference type="EnsemblProtists" id="EOD09992"/>
    </source>
</evidence>
<dbReference type="AlphaFoldDB" id="A0A0D3IFF7"/>
<accession>A0A0D3IFF7</accession>
<reference evidence="2" key="1">
    <citation type="journal article" date="2013" name="Nature">
        <title>Pan genome of the phytoplankton Emiliania underpins its global distribution.</title>
        <authorList>
            <person name="Read B.A."/>
            <person name="Kegel J."/>
            <person name="Klute M.J."/>
            <person name="Kuo A."/>
            <person name="Lefebvre S.C."/>
            <person name="Maumus F."/>
            <person name="Mayer C."/>
            <person name="Miller J."/>
            <person name="Monier A."/>
            <person name="Salamov A."/>
            <person name="Young J."/>
            <person name="Aguilar M."/>
            <person name="Claverie J.M."/>
            <person name="Frickenhaus S."/>
            <person name="Gonzalez K."/>
            <person name="Herman E.K."/>
            <person name="Lin Y.C."/>
            <person name="Napier J."/>
            <person name="Ogata H."/>
            <person name="Sarno A.F."/>
            <person name="Shmutz J."/>
            <person name="Schroeder D."/>
            <person name="de Vargas C."/>
            <person name="Verret F."/>
            <person name="von Dassow P."/>
            <person name="Valentin K."/>
            <person name="Van de Peer Y."/>
            <person name="Wheeler G."/>
            <person name="Dacks J.B."/>
            <person name="Delwiche C.F."/>
            <person name="Dyhrman S.T."/>
            <person name="Glockner G."/>
            <person name="John U."/>
            <person name="Richards T."/>
            <person name="Worden A.Z."/>
            <person name="Zhang X."/>
            <person name="Grigoriev I.V."/>
            <person name="Allen A.E."/>
            <person name="Bidle K."/>
            <person name="Borodovsky M."/>
            <person name="Bowler C."/>
            <person name="Brownlee C."/>
            <person name="Cock J.M."/>
            <person name="Elias M."/>
            <person name="Gladyshev V.N."/>
            <person name="Groth M."/>
            <person name="Guda C."/>
            <person name="Hadaegh A."/>
            <person name="Iglesias-Rodriguez M.D."/>
            <person name="Jenkins J."/>
            <person name="Jones B.M."/>
            <person name="Lawson T."/>
            <person name="Leese F."/>
            <person name="Lindquist E."/>
            <person name="Lobanov A."/>
            <person name="Lomsadze A."/>
            <person name="Malik S.B."/>
            <person name="Marsh M.E."/>
            <person name="Mackinder L."/>
            <person name="Mock T."/>
            <person name="Mueller-Roeber B."/>
            <person name="Pagarete A."/>
            <person name="Parker M."/>
            <person name="Probert I."/>
            <person name="Quesneville H."/>
            <person name="Raines C."/>
            <person name="Rensing S.A."/>
            <person name="Riano-Pachon D.M."/>
            <person name="Richier S."/>
            <person name="Rokitta S."/>
            <person name="Shiraiwa Y."/>
            <person name="Soanes D.M."/>
            <person name="van der Giezen M."/>
            <person name="Wahlund T.M."/>
            <person name="Williams B."/>
            <person name="Wilson W."/>
            <person name="Wolfe G."/>
            <person name="Wurch L.L."/>
        </authorList>
    </citation>
    <scope>NUCLEOTIDE SEQUENCE</scope>
</reference>
<keyword evidence="2" id="KW-1185">Reference proteome</keyword>
<evidence type="ECO:0000313" key="2">
    <source>
        <dbReference type="Proteomes" id="UP000013827"/>
    </source>
</evidence>
<sequence>MDGSADRDALRFVFEACAQDDDGRVKTSELSSKLQQAGGPAKLGVLLSVLQSSANAALDWEEALSLAQLDSAVPKLGRLPSSEEKRESMEADRGWAPGPGLCGPGVSLGEASLLLLFEGAEWETRVDVGLTVEYVKLLAREHFADSLRGVYADAQLELRLDGKPLMDPMSLIDYEIGAGTSSRIDCSVREV</sequence>